<evidence type="ECO:0008006" key="2">
    <source>
        <dbReference type="Google" id="ProtNLM"/>
    </source>
</evidence>
<sequence>NPFFIDIDSYQTSHFPATAIAAHIMDYHSKEFNELTDWFSFGILAIQLFIGIHPYKGIHLNYKRYELEQRMKDNVSIFNKDVKLPASVRDFSHIPDNYLEWFIKIFEKGKRLPPPSIIGQAAVVVKIRIIRSTKAFNIELINSFNDNIIRYQEGFTFTRNKVYFNKREYNCSNNTEVIFTKKTLTPILADIDNRLITLKTLNGESIPCMIQAQNKTIINNMLFILNNDNLLEVNVDNNFSKVYAIVNSKWNVLPNATTVFNGIVYQNVLGVPYLLIPYKSKIGKTSCDINPINELKGYRILEAKHDSRIAIIIGERKNKYFKFTIKYNEDYTEYEIRIENTSYHIPNFVTLDNGIVISITPDDAVEIFNRKFNRPDIKRIEDKNIDFNMKLCKKGIDVYLFRDKELFKISMNK</sequence>
<comment type="caution">
    <text evidence="1">The sequence shown here is derived from an EMBL/GenBank/DDBJ whole genome shotgun (WGS) entry which is preliminary data.</text>
</comment>
<evidence type="ECO:0000313" key="1">
    <source>
        <dbReference type="EMBL" id="KKN07099.1"/>
    </source>
</evidence>
<dbReference type="SUPFAM" id="SSF56112">
    <property type="entry name" value="Protein kinase-like (PK-like)"/>
    <property type="match status" value="1"/>
</dbReference>
<dbReference type="InterPro" id="IPR011009">
    <property type="entry name" value="Kinase-like_dom_sf"/>
</dbReference>
<accession>A0A0F9MN89</accession>
<dbReference type="EMBL" id="LAZR01004607">
    <property type="protein sequence ID" value="KKN07099.1"/>
    <property type="molecule type" value="Genomic_DNA"/>
</dbReference>
<name>A0A0F9MN89_9ZZZZ</name>
<proteinExistence type="predicted"/>
<organism evidence="1">
    <name type="scientific">marine sediment metagenome</name>
    <dbReference type="NCBI Taxonomy" id="412755"/>
    <lineage>
        <taxon>unclassified sequences</taxon>
        <taxon>metagenomes</taxon>
        <taxon>ecological metagenomes</taxon>
    </lineage>
</organism>
<gene>
    <name evidence="1" type="ORF">LCGC14_1070670</name>
</gene>
<feature type="non-terminal residue" evidence="1">
    <location>
        <position position="1"/>
    </location>
</feature>
<protein>
    <recommendedName>
        <fullName evidence="2">Protein kinase domain-containing protein</fullName>
    </recommendedName>
</protein>
<dbReference type="AlphaFoldDB" id="A0A0F9MN89"/>
<reference evidence="1" key="1">
    <citation type="journal article" date="2015" name="Nature">
        <title>Complex archaea that bridge the gap between prokaryotes and eukaryotes.</title>
        <authorList>
            <person name="Spang A."/>
            <person name="Saw J.H."/>
            <person name="Jorgensen S.L."/>
            <person name="Zaremba-Niedzwiedzka K."/>
            <person name="Martijn J."/>
            <person name="Lind A.E."/>
            <person name="van Eijk R."/>
            <person name="Schleper C."/>
            <person name="Guy L."/>
            <person name="Ettema T.J."/>
        </authorList>
    </citation>
    <scope>NUCLEOTIDE SEQUENCE</scope>
</reference>